<keyword evidence="1" id="KW-0315">Glutamine amidotransferase</keyword>
<name>A0A1X9M8X8_9BACI</name>
<dbReference type="FunFam" id="3.40.50.880:FF:000030">
    <property type="entry name" value="Gamma-glutamyl-gamma-aminobutyrate hydrolase PuuD"/>
    <property type="match status" value="1"/>
</dbReference>
<proteinExistence type="predicted"/>
<keyword evidence="1" id="KW-0328">Glycosyltransferase</keyword>
<sequence length="242" mass="26986">MRNMKKPIIGLTSSIVSHHNIPSVNLHTKFISSVKRAGGIPLIIPIGTEEMSEEYASICDGLILTNGEDVDPYSFNEEPDPQIKQTNENRDKLEIALVQQAQKKKKPLLGVCRGNTMLNVALGGTLIQDIPTQNSKAINHHQKADRPQPTHSIQIKEESWLYELFYTSTMRVNSFHHQAIDQLGKNLKVVAAAPDGTVEAIEGISKCPIMWGVQWHPEEMASEAPTMQRIFDAFIAKCVHND</sequence>
<dbReference type="EC" id="2.4.2.-" evidence="1"/>
<dbReference type="CDD" id="cd01745">
    <property type="entry name" value="GATase1_2"/>
    <property type="match status" value="1"/>
</dbReference>
<dbReference type="STRING" id="199441.BkAM31D_08270"/>
<accession>A0A1X9M8X8</accession>
<evidence type="ECO:0000313" key="2">
    <source>
        <dbReference type="Proteomes" id="UP000193006"/>
    </source>
</evidence>
<dbReference type="Gene3D" id="3.40.50.880">
    <property type="match status" value="1"/>
</dbReference>
<dbReference type="AlphaFoldDB" id="A0A1X9M8X8"/>
<dbReference type="PANTHER" id="PTHR43235">
    <property type="entry name" value="GLUTAMINE AMIDOTRANSFERASE PB2B2.05-RELATED"/>
    <property type="match status" value="1"/>
</dbReference>
<dbReference type="InterPro" id="IPR029062">
    <property type="entry name" value="Class_I_gatase-like"/>
</dbReference>
<keyword evidence="2" id="KW-1185">Reference proteome</keyword>
<dbReference type="EMBL" id="CP020814">
    <property type="protein sequence ID" value="ARK29856.1"/>
    <property type="molecule type" value="Genomic_DNA"/>
</dbReference>
<dbReference type="PROSITE" id="PS51273">
    <property type="entry name" value="GATASE_TYPE_1"/>
    <property type="match status" value="1"/>
</dbReference>
<dbReference type="GO" id="GO:0005829">
    <property type="term" value="C:cytosol"/>
    <property type="evidence" value="ECO:0007669"/>
    <property type="project" value="TreeGrafter"/>
</dbReference>
<reference evidence="1 2" key="1">
    <citation type="submission" date="2017-04" db="EMBL/GenBank/DDBJ databases">
        <title>Bacillus krulwichiae AM31D Genome sequencing and assembly.</title>
        <authorList>
            <person name="Krulwich T.A."/>
            <person name="Anastor L."/>
            <person name="Ehrlich R."/>
            <person name="Ehrlich G.D."/>
            <person name="Janto B."/>
        </authorList>
    </citation>
    <scope>NUCLEOTIDE SEQUENCE [LARGE SCALE GENOMIC DNA]</scope>
    <source>
        <strain evidence="1 2">AM31D</strain>
    </source>
</reference>
<evidence type="ECO:0000313" key="1">
    <source>
        <dbReference type="EMBL" id="ARK29856.1"/>
    </source>
</evidence>
<dbReference type="GO" id="GO:0033969">
    <property type="term" value="F:gamma-glutamyl-gamma-aminobutyrate hydrolase activity"/>
    <property type="evidence" value="ECO:0007669"/>
    <property type="project" value="TreeGrafter"/>
</dbReference>
<keyword evidence="1" id="KW-0808">Transferase</keyword>
<dbReference type="KEGG" id="bkw:BkAM31D_08270"/>
<dbReference type="InterPro" id="IPR011697">
    <property type="entry name" value="Peptidase_C26"/>
</dbReference>
<protein>
    <submittedName>
        <fullName evidence="1">Putative glutamine amidotransferase</fullName>
        <ecNumber evidence="1">2.4.2.-</ecNumber>
    </submittedName>
</protein>
<dbReference type="SUPFAM" id="SSF52317">
    <property type="entry name" value="Class I glutamine amidotransferase-like"/>
    <property type="match status" value="1"/>
</dbReference>
<dbReference type="Pfam" id="PF07722">
    <property type="entry name" value="Peptidase_C26"/>
    <property type="match status" value="1"/>
</dbReference>
<dbReference type="InterPro" id="IPR044668">
    <property type="entry name" value="PuuD-like"/>
</dbReference>
<dbReference type="Proteomes" id="UP000193006">
    <property type="component" value="Chromosome"/>
</dbReference>
<dbReference type="GO" id="GO:0006598">
    <property type="term" value="P:polyamine catabolic process"/>
    <property type="evidence" value="ECO:0007669"/>
    <property type="project" value="TreeGrafter"/>
</dbReference>
<organism evidence="1 2">
    <name type="scientific">Halalkalibacter krulwichiae</name>
    <dbReference type="NCBI Taxonomy" id="199441"/>
    <lineage>
        <taxon>Bacteria</taxon>
        <taxon>Bacillati</taxon>
        <taxon>Bacillota</taxon>
        <taxon>Bacilli</taxon>
        <taxon>Bacillales</taxon>
        <taxon>Bacillaceae</taxon>
        <taxon>Halalkalibacter</taxon>
    </lineage>
</organism>
<dbReference type="GO" id="GO:0016757">
    <property type="term" value="F:glycosyltransferase activity"/>
    <property type="evidence" value="ECO:0007669"/>
    <property type="project" value="UniProtKB-KW"/>
</dbReference>
<dbReference type="PANTHER" id="PTHR43235:SF1">
    <property type="entry name" value="GLUTAMINE AMIDOTRANSFERASE PB2B2.05-RELATED"/>
    <property type="match status" value="1"/>
</dbReference>
<gene>
    <name evidence="1" type="ORF">BkAM31D_08270</name>
</gene>